<accession>A0A5C6BK43</accession>
<comment type="caution">
    <text evidence="2">The sequence shown here is derived from an EMBL/GenBank/DDBJ whole genome shotgun (WGS) entry which is preliminary data.</text>
</comment>
<organism evidence="2 3">
    <name type="scientific">Symmachiella macrocystis</name>
    <dbReference type="NCBI Taxonomy" id="2527985"/>
    <lineage>
        <taxon>Bacteria</taxon>
        <taxon>Pseudomonadati</taxon>
        <taxon>Planctomycetota</taxon>
        <taxon>Planctomycetia</taxon>
        <taxon>Planctomycetales</taxon>
        <taxon>Planctomycetaceae</taxon>
        <taxon>Symmachiella</taxon>
    </lineage>
</organism>
<reference evidence="2 3" key="1">
    <citation type="submission" date="2019-02" db="EMBL/GenBank/DDBJ databases">
        <title>Deep-cultivation of Planctomycetes and their phenomic and genomic characterization uncovers novel biology.</title>
        <authorList>
            <person name="Wiegand S."/>
            <person name="Jogler M."/>
            <person name="Boedeker C."/>
            <person name="Pinto D."/>
            <person name="Vollmers J."/>
            <person name="Rivas-Marin E."/>
            <person name="Kohn T."/>
            <person name="Peeters S.H."/>
            <person name="Heuer A."/>
            <person name="Rast P."/>
            <person name="Oberbeckmann S."/>
            <person name="Bunk B."/>
            <person name="Jeske O."/>
            <person name="Meyerdierks A."/>
            <person name="Storesund J.E."/>
            <person name="Kallscheuer N."/>
            <person name="Luecker S."/>
            <person name="Lage O.M."/>
            <person name="Pohl T."/>
            <person name="Merkel B.J."/>
            <person name="Hornburger P."/>
            <person name="Mueller R.-W."/>
            <person name="Bruemmer F."/>
            <person name="Labrenz M."/>
            <person name="Spormann A.M."/>
            <person name="Op Den Camp H."/>
            <person name="Overmann J."/>
            <person name="Amann R."/>
            <person name="Jetten M.S.M."/>
            <person name="Mascher T."/>
            <person name="Medema M.H."/>
            <person name="Devos D.P."/>
            <person name="Kaster A.-K."/>
            <person name="Ovreas L."/>
            <person name="Rohde M."/>
            <person name="Galperin M.Y."/>
            <person name="Jogler C."/>
        </authorList>
    </citation>
    <scope>NUCLEOTIDE SEQUENCE [LARGE SCALE GENOMIC DNA]</scope>
    <source>
        <strain evidence="2 3">CA54</strain>
    </source>
</reference>
<feature type="region of interest" description="Disordered" evidence="1">
    <location>
        <begin position="36"/>
        <end position="60"/>
    </location>
</feature>
<dbReference type="Proteomes" id="UP000320735">
    <property type="component" value="Unassembled WGS sequence"/>
</dbReference>
<evidence type="ECO:0000256" key="1">
    <source>
        <dbReference type="SAM" id="MobiDB-lite"/>
    </source>
</evidence>
<dbReference type="AlphaFoldDB" id="A0A5C6BK43"/>
<sequence length="60" mass="6759">METRTTLNNLLLQSDQLYCLAKLVNSKFSDNPFSTHGCGSNMDSVKTSEENNVDQDSRNF</sequence>
<evidence type="ECO:0000313" key="2">
    <source>
        <dbReference type="EMBL" id="TWU11921.1"/>
    </source>
</evidence>
<gene>
    <name evidence="2" type="ORF">CA54_07330</name>
</gene>
<protein>
    <submittedName>
        <fullName evidence="2">Uncharacterized protein</fullName>
    </submittedName>
</protein>
<proteinExistence type="predicted"/>
<evidence type="ECO:0000313" key="3">
    <source>
        <dbReference type="Proteomes" id="UP000320735"/>
    </source>
</evidence>
<feature type="compositionally biased region" description="Polar residues" evidence="1">
    <location>
        <begin position="36"/>
        <end position="45"/>
    </location>
</feature>
<keyword evidence="3" id="KW-1185">Reference proteome</keyword>
<dbReference type="EMBL" id="SJPP01000001">
    <property type="protein sequence ID" value="TWU11921.1"/>
    <property type="molecule type" value="Genomic_DNA"/>
</dbReference>
<name>A0A5C6BK43_9PLAN</name>